<organism evidence="1 2">
    <name type="scientific">Segatella oris F0302</name>
    <dbReference type="NCBI Taxonomy" id="649760"/>
    <lineage>
        <taxon>Bacteria</taxon>
        <taxon>Pseudomonadati</taxon>
        <taxon>Bacteroidota</taxon>
        <taxon>Bacteroidia</taxon>
        <taxon>Bacteroidales</taxon>
        <taxon>Prevotellaceae</taxon>
        <taxon>Segatella</taxon>
    </lineage>
</organism>
<dbReference type="AlphaFoldDB" id="D1QPD0"/>
<dbReference type="EMBL" id="ACUZ02000010">
    <property type="protein sequence ID" value="EFB32805.1"/>
    <property type="molecule type" value="Genomic_DNA"/>
</dbReference>
<evidence type="ECO:0000313" key="1">
    <source>
        <dbReference type="EMBL" id="EFB32805.1"/>
    </source>
</evidence>
<dbReference type="STRING" id="649760.HMPREF0971_00820"/>
<accession>D1QPD0</accession>
<dbReference type="HOGENOM" id="CLU_2956818_0_0_10"/>
<comment type="caution">
    <text evidence="1">The sequence shown here is derived from an EMBL/GenBank/DDBJ whole genome shotgun (WGS) entry which is preliminary data.</text>
</comment>
<dbReference type="Proteomes" id="UP000004079">
    <property type="component" value="Unassembled WGS sequence"/>
</dbReference>
<reference evidence="1 2" key="1">
    <citation type="submission" date="2009-11" db="EMBL/GenBank/DDBJ databases">
        <authorList>
            <person name="Weinstock G."/>
            <person name="Sodergren E."/>
            <person name="Clifton S."/>
            <person name="Fulton L."/>
            <person name="Fulton B."/>
            <person name="Courtney L."/>
            <person name="Fronick C."/>
            <person name="Harrison M."/>
            <person name="Strong C."/>
            <person name="Farmer C."/>
            <person name="Delahaunty K."/>
            <person name="Markovic C."/>
            <person name="Hall O."/>
            <person name="Minx P."/>
            <person name="Tomlinson C."/>
            <person name="Mitreva M."/>
            <person name="Nelson J."/>
            <person name="Hou S."/>
            <person name="Wollam A."/>
            <person name="Pepin K.H."/>
            <person name="Johnson M."/>
            <person name="Bhonagiri V."/>
            <person name="Nash W.E."/>
            <person name="Warren W."/>
            <person name="Chinwalla A."/>
            <person name="Mardis E.R."/>
            <person name="Wilson R.K."/>
        </authorList>
    </citation>
    <scope>NUCLEOTIDE SEQUENCE [LARGE SCALE GENOMIC DNA]</scope>
    <source>
        <strain evidence="1 2">F0302</strain>
    </source>
</reference>
<protein>
    <submittedName>
        <fullName evidence="1">Uncharacterized protein</fullName>
    </submittedName>
</protein>
<gene>
    <name evidence="1" type="ORF">HMPREF0971_00820</name>
</gene>
<sequence length="59" mass="6899">MPNKLRLHAISQLAFLLLKSIMNVYKCFQIVRVFETRLLLALNMRCILSFCNSLTINKL</sequence>
<name>D1QPD0_9BACT</name>
<proteinExistence type="predicted"/>
<evidence type="ECO:0000313" key="2">
    <source>
        <dbReference type="Proteomes" id="UP000004079"/>
    </source>
</evidence>